<reference evidence="1" key="1">
    <citation type="journal article" date="2015" name="Nature">
        <title>Complex archaea that bridge the gap between prokaryotes and eukaryotes.</title>
        <authorList>
            <person name="Spang A."/>
            <person name="Saw J.H."/>
            <person name="Jorgensen S.L."/>
            <person name="Zaremba-Niedzwiedzka K."/>
            <person name="Martijn J."/>
            <person name="Lind A.E."/>
            <person name="van Eijk R."/>
            <person name="Schleper C."/>
            <person name="Guy L."/>
            <person name="Ettema T.J."/>
        </authorList>
    </citation>
    <scope>NUCLEOTIDE SEQUENCE</scope>
</reference>
<comment type="caution">
    <text evidence="1">The sequence shown here is derived from an EMBL/GenBank/DDBJ whole genome shotgun (WGS) entry which is preliminary data.</text>
</comment>
<name>A0A0F9VA45_9ZZZZ</name>
<gene>
    <name evidence="1" type="ORF">LCGC14_0509740</name>
</gene>
<dbReference type="EMBL" id="LAZR01000616">
    <property type="protein sequence ID" value="KKN62713.1"/>
    <property type="molecule type" value="Genomic_DNA"/>
</dbReference>
<dbReference type="AlphaFoldDB" id="A0A0F9VA45"/>
<evidence type="ECO:0000313" key="1">
    <source>
        <dbReference type="EMBL" id="KKN62713.1"/>
    </source>
</evidence>
<organism evidence="1">
    <name type="scientific">marine sediment metagenome</name>
    <dbReference type="NCBI Taxonomy" id="412755"/>
    <lineage>
        <taxon>unclassified sequences</taxon>
        <taxon>metagenomes</taxon>
        <taxon>ecological metagenomes</taxon>
    </lineage>
</organism>
<protein>
    <submittedName>
        <fullName evidence="1">Uncharacterized protein</fullName>
    </submittedName>
</protein>
<proteinExistence type="predicted"/>
<accession>A0A0F9VA45</accession>
<sequence length="75" mass="8776">MKSETQIAEELIYYRKRIRGTVSVIFNRCKEHKASCERFLVFLDKLFKDGGITDFSAKKMLDLKQAIKLYNEVGI</sequence>